<protein>
    <submittedName>
        <fullName evidence="1">Uncharacterized protein</fullName>
    </submittedName>
</protein>
<sequence>MCTLKEIILVKCVDQFINDFKIRSLVKRVKAEIWKKAIRRKLSAFDIPFTLKGEIIVLMKPMALEIDLWRENHIGICSTRQERSRKFRFHADGMVDRIKTADSLIHSKRLCEETRFVLACQYWSSCDHEVNVSKWIDHYRAGSNFGSQPWDDITDASLQSRRLNDLSQEDCKSLLHEVFEDTDKMHLGRFCLSRMSADYREQLLTLFPVKVLRIYLFRVYHQFFMGAANKDWNRLPRKHFTGLLHIINCQKILELWEDFDYEDLLRQFWRRSPDHLKHYVEGKDIFEIMIEIVKNGFHPKNVPRYFYLHDKCFEDNAIICNDITKKL</sequence>
<dbReference type="EMBL" id="BMAV01018752">
    <property type="protein sequence ID" value="GFY71343.1"/>
    <property type="molecule type" value="Genomic_DNA"/>
</dbReference>
<dbReference type="AlphaFoldDB" id="A0A8X7CJW3"/>
<reference evidence="1" key="1">
    <citation type="submission" date="2020-08" db="EMBL/GenBank/DDBJ databases">
        <title>Multicomponent nature underlies the extraordinary mechanical properties of spider dragline silk.</title>
        <authorList>
            <person name="Kono N."/>
            <person name="Nakamura H."/>
            <person name="Mori M."/>
            <person name="Yoshida Y."/>
            <person name="Ohtoshi R."/>
            <person name="Malay A.D."/>
            <person name="Moran D.A.P."/>
            <person name="Tomita M."/>
            <person name="Numata K."/>
            <person name="Arakawa K."/>
        </authorList>
    </citation>
    <scope>NUCLEOTIDE SEQUENCE</scope>
</reference>
<keyword evidence="2" id="KW-1185">Reference proteome</keyword>
<dbReference type="Proteomes" id="UP000886998">
    <property type="component" value="Unassembled WGS sequence"/>
</dbReference>
<gene>
    <name evidence="1" type="primary">NCL1_45509</name>
    <name evidence="1" type="ORF">TNIN_384751</name>
</gene>
<organism evidence="1 2">
    <name type="scientific">Trichonephila inaurata madagascariensis</name>
    <dbReference type="NCBI Taxonomy" id="2747483"/>
    <lineage>
        <taxon>Eukaryota</taxon>
        <taxon>Metazoa</taxon>
        <taxon>Ecdysozoa</taxon>
        <taxon>Arthropoda</taxon>
        <taxon>Chelicerata</taxon>
        <taxon>Arachnida</taxon>
        <taxon>Araneae</taxon>
        <taxon>Araneomorphae</taxon>
        <taxon>Entelegynae</taxon>
        <taxon>Araneoidea</taxon>
        <taxon>Nephilidae</taxon>
        <taxon>Trichonephila</taxon>
        <taxon>Trichonephila inaurata</taxon>
    </lineage>
</organism>
<comment type="caution">
    <text evidence="1">The sequence shown here is derived from an EMBL/GenBank/DDBJ whole genome shotgun (WGS) entry which is preliminary data.</text>
</comment>
<proteinExistence type="predicted"/>
<evidence type="ECO:0000313" key="1">
    <source>
        <dbReference type="EMBL" id="GFY71343.1"/>
    </source>
</evidence>
<dbReference type="OrthoDB" id="6414224at2759"/>
<evidence type="ECO:0000313" key="2">
    <source>
        <dbReference type="Proteomes" id="UP000886998"/>
    </source>
</evidence>
<name>A0A8X7CJW3_9ARAC</name>
<accession>A0A8X7CJW3</accession>